<comment type="caution">
    <text evidence="1">The sequence shown here is derived from an EMBL/GenBank/DDBJ whole genome shotgun (WGS) entry which is preliminary data.</text>
</comment>
<accession>A0ABQ0NTG5</accession>
<reference evidence="2" key="1">
    <citation type="submission" date="2018-04" db="EMBL/GenBank/DDBJ databases">
        <title>Draft genome sequence of Mycobacterium montefiorense isolated from Japanese black salamander.</title>
        <authorList>
            <person name="Fukano H."/>
            <person name="Yoshida M."/>
            <person name="Shimizu A."/>
            <person name="Iwao H."/>
            <person name="Kurata O."/>
            <person name="Katayama Y."/>
            <person name="Omatsu T."/>
            <person name="Mizutani T."/>
            <person name="Wada S."/>
            <person name="Hoshino Y."/>
        </authorList>
    </citation>
    <scope>NUCLEOTIDE SEQUENCE [LARGE SCALE GENOMIC DNA]</scope>
    <source>
        <strain evidence="2">BS</strain>
    </source>
</reference>
<name>A0ABQ0NTG5_9MYCO</name>
<dbReference type="EMBL" id="BFCH01000027">
    <property type="protein sequence ID" value="GBG40113.1"/>
    <property type="molecule type" value="Genomic_DNA"/>
</dbReference>
<organism evidence="1 2">
    <name type="scientific">Mycobacterium montefiorense</name>
    <dbReference type="NCBI Taxonomy" id="154654"/>
    <lineage>
        <taxon>Bacteria</taxon>
        <taxon>Bacillati</taxon>
        <taxon>Actinomycetota</taxon>
        <taxon>Actinomycetes</taxon>
        <taxon>Mycobacteriales</taxon>
        <taxon>Mycobacteriaceae</taxon>
        <taxon>Mycobacterium</taxon>
        <taxon>Mycobacterium simiae complex</taxon>
    </lineage>
</organism>
<evidence type="ECO:0000313" key="2">
    <source>
        <dbReference type="Proteomes" id="UP000245060"/>
    </source>
</evidence>
<evidence type="ECO:0000313" key="1">
    <source>
        <dbReference type="EMBL" id="GBG40113.1"/>
    </source>
</evidence>
<dbReference type="Proteomes" id="UP000245060">
    <property type="component" value="Unassembled WGS sequence"/>
</dbReference>
<protein>
    <submittedName>
        <fullName evidence="1">Uncharacterized protein</fullName>
    </submittedName>
</protein>
<gene>
    <name evidence="1" type="ORF">MmonteBS_44850</name>
</gene>
<sequence>MVGITCTQYNLHFLACPRAISTQLEPAISTGIDAIAWRTVSALGPSESLQVSARDAAGVGGFPPQAAANKTRKITK</sequence>
<proteinExistence type="predicted"/>
<keyword evidence="2" id="KW-1185">Reference proteome</keyword>